<evidence type="ECO:0000256" key="3">
    <source>
        <dbReference type="SAM" id="Coils"/>
    </source>
</evidence>
<dbReference type="AlphaFoldDB" id="A0A8T0A5W4"/>
<protein>
    <recommendedName>
        <fullName evidence="5">C-type lectin domain-containing protein</fullName>
    </recommendedName>
</protein>
<evidence type="ECO:0000256" key="1">
    <source>
        <dbReference type="ARBA" id="ARBA00022734"/>
    </source>
</evidence>
<dbReference type="GO" id="GO:0030246">
    <property type="term" value="F:carbohydrate binding"/>
    <property type="evidence" value="ECO:0007669"/>
    <property type="project" value="UniProtKB-KW"/>
</dbReference>
<proteinExistence type="predicted"/>
<dbReference type="InterPro" id="IPR050111">
    <property type="entry name" value="C-type_lectin/snaclec_domain"/>
</dbReference>
<evidence type="ECO:0000313" key="6">
    <source>
        <dbReference type="EMBL" id="KAF7686379.1"/>
    </source>
</evidence>
<dbReference type="Pfam" id="PF00059">
    <property type="entry name" value="Lectin_C"/>
    <property type="match status" value="1"/>
</dbReference>
<gene>
    <name evidence="6" type="ORF">HF521_015741</name>
</gene>
<dbReference type="InterPro" id="IPR016187">
    <property type="entry name" value="CTDL_fold"/>
</dbReference>
<dbReference type="InterPro" id="IPR001304">
    <property type="entry name" value="C-type_lectin-like"/>
</dbReference>
<feature type="transmembrane region" description="Helical" evidence="4">
    <location>
        <begin position="59"/>
        <end position="83"/>
    </location>
</feature>
<dbReference type="OrthoDB" id="538816at2759"/>
<keyword evidence="3" id="KW-0175">Coiled coil</keyword>
<evidence type="ECO:0000259" key="5">
    <source>
        <dbReference type="PROSITE" id="PS50041"/>
    </source>
</evidence>
<dbReference type="SMART" id="SM00034">
    <property type="entry name" value="CLECT"/>
    <property type="match status" value="1"/>
</dbReference>
<dbReference type="InterPro" id="IPR016186">
    <property type="entry name" value="C-type_lectin-like/link_sf"/>
</dbReference>
<feature type="domain" description="C-type lectin" evidence="5">
    <location>
        <begin position="175"/>
        <end position="302"/>
    </location>
</feature>
<keyword evidence="2" id="KW-1015">Disulfide bond</keyword>
<dbReference type="InterPro" id="IPR018378">
    <property type="entry name" value="C-type_lectin_CS"/>
</dbReference>
<dbReference type="CDD" id="cd03590">
    <property type="entry name" value="CLECT_DC-SIGN_like"/>
    <property type="match status" value="1"/>
</dbReference>
<dbReference type="InterPro" id="IPR033989">
    <property type="entry name" value="CD209-like_CTLD"/>
</dbReference>
<name>A0A8T0A5W4_SILME</name>
<organism evidence="6 7">
    <name type="scientific">Silurus meridionalis</name>
    <name type="common">Southern catfish</name>
    <name type="synonym">Silurus soldatovi meridionalis</name>
    <dbReference type="NCBI Taxonomy" id="175797"/>
    <lineage>
        <taxon>Eukaryota</taxon>
        <taxon>Metazoa</taxon>
        <taxon>Chordata</taxon>
        <taxon>Craniata</taxon>
        <taxon>Vertebrata</taxon>
        <taxon>Euteleostomi</taxon>
        <taxon>Actinopterygii</taxon>
        <taxon>Neopterygii</taxon>
        <taxon>Teleostei</taxon>
        <taxon>Ostariophysi</taxon>
        <taxon>Siluriformes</taxon>
        <taxon>Siluridae</taxon>
        <taxon>Silurus</taxon>
    </lineage>
</organism>
<sequence length="303" mass="34830">MQGNFEDIRFHDMDSSKNYKASSDDDIYVNTEDFHPKPPKCADISKHTELKNNKKTGKIFISAFSVLLILCALSTLCVIGIFYHNKVVSYEILSKKYANITTTLMVHERITTETERTFEELKVKYQQVQEILSSCNENKTVYEEQKEKCQKVQEELSTCIANKNSRQCENGWESFGWKCYYFSTSELTWTQSRDKCLGKGGHLVTITSRAEQNFLSSQIRVTHWIGLNDLETEGVWMWVNNLSLKDTGLMFWFSAPEGPNEPDNWKKHDPSGENCGSLGDESGATNHWFDASCLKGKRFICEK</sequence>
<dbReference type="PROSITE" id="PS00615">
    <property type="entry name" value="C_TYPE_LECTIN_1"/>
    <property type="match status" value="1"/>
</dbReference>
<keyword evidence="4" id="KW-0472">Membrane</keyword>
<dbReference type="SUPFAM" id="SSF56436">
    <property type="entry name" value="C-type lectin-like"/>
    <property type="match status" value="1"/>
</dbReference>
<evidence type="ECO:0000313" key="7">
    <source>
        <dbReference type="Proteomes" id="UP000606274"/>
    </source>
</evidence>
<dbReference type="PROSITE" id="PS50041">
    <property type="entry name" value="C_TYPE_LECTIN_2"/>
    <property type="match status" value="1"/>
</dbReference>
<keyword evidence="4" id="KW-1133">Transmembrane helix</keyword>
<keyword evidence="1" id="KW-0430">Lectin</keyword>
<evidence type="ECO:0000256" key="2">
    <source>
        <dbReference type="ARBA" id="ARBA00023157"/>
    </source>
</evidence>
<dbReference type="Proteomes" id="UP000606274">
    <property type="component" value="Unassembled WGS sequence"/>
</dbReference>
<dbReference type="EMBL" id="JABFDY010000029">
    <property type="protein sequence ID" value="KAF7686379.1"/>
    <property type="molecule type" value="Genomic_DNA"/>
</dbReference>
<reference evidence="6" key="1">
    <citation type="submission" date="2020-08" db="EMBL/GenBank/DDBJ databases">
        <title>Chromosome-level assembly of Southern catfish (Silurus meridionalis) provides insights into visual adaptation to the nocturnal and benthic lifestyles.</title>
        <authorList>
            <person name="Zhang Y."/>
            <person name="Wang D."/>
            <person name="Peng Z."/>
        </authorList>
    </citation>
    <scope>NUCLEOTIDE SEQUENCE</scope>
    <source>
        <strain evidence="6">SWU-2019-XX</strain>
        <tissue evidence="6">Muscle</tissue>
    </source>
</reference>
<keyword evidence="4" id="KW-0812">Transmembrane</keyword>
<dbReference type="Gene3D" id="3.10.100.10">
    <property type="entry name" value="Mannose-Binding Protein A, subunit A"/>
    <property type="match status" value="1"/>
</dbReference>
<dbReference type="PANTHER" id="PTHR22803">
    <property type="entry name" value="MANNOSE, PHOSPHOLIPASE, LECTIN RECEPTOR RELATED"/>
    <property type="match status" value="1"/>
</dbReference>
<comment type="caution">
    <text evidence="6">The sequence shown here is derived from an EMBL/GenBank/DDBJ whole genome shotgun (WGS) entry which is preliminary data.</text>
</comment>
<feature type="coiled-coil region" evidence="3">
    <location>
        <begin position="118"/>
        <end position="162"/>
    </location>
</feature>
<accession>A0A8T0A5W4</accession>
<keyword evidence="7" id="KW-1185">Reference proteome</keyword>
<evidence type="ECO:0000256" key="4">
    <source>
        <dbReference type="SAM" id="Phobius"/>
    </source>
</evidence>